<gene>
    <name evidence="4" type="ORF">PHJA_002676500</name>
</gene>
<comment type="similarity">
    <text evidence="1">Belongs to the WEB family.</text>
</comment>
<dbReference type="PANTHER" id="PTHR32054:SF36">
    <property type="entry name" value="WEB FAMILY PROTEIN"/>
    <property type="match status" value="1"/>
</dbReference>
<reference evidence="4" key="1">
    <citation type="submission" date="2020-07" db="EMBL/GenBank/DDBJ databases">
        <title>Ethylene signaling mediates host invasion by parasitic plants.</title>
        <authorList>
            <person name="Yoshida S."/>
        </authorList>
    </citation>
    <scope>NUCLEOTIDE SEQUENCE</scope>
    <source>
        <strain evidence="4">Okayama</strain>
    </source>
</reference>
<organism evidence="4 5">
    <name type="scientific">Phtheirospermum japonicum</name>
    <dbReference type="NCBI Taxonomy" id="374723"/>
    <lineage>
        <taxon>Eukaryota</taxon>
        <taxon>Viridiplantae</taxon>
        <taxon>Streptophyta</taxon>
        <taxon>Embryophyta</taxon>
        <taxon>Tracheophyta</taxon>
        <taxon>Spermatophyta</taxon>
        <taxon>Magnoliopsida</taxon>
        <taxon>eudicotyledons</taxon>
        <taxon>Gunneridae</taxon>
        <taxon>Pentapetalae</taxon>
        <taxon>asterids</taxon>
        <taxon>lamiids</taxon>
        <taxon>Lamiales</taxon>
        <taxon>Orobanchaceae</taxon>
        <taxon>Orobanchaceae incertae sedis</taxon>
        <taxon>Phtheirospermum</taxon>
    </lineage>
</organism>
<protein>
    <submittedName>
        <fullName evidence="4">WEB family protein at3g51720</fullName>
    </submittedName>
</protein>
<evidence type="ECO:0000256" key="2">
    <source>
        <dbReference type="ARBA" id="ARBA00023054"/>
    </source>
</evidence>
<feature type="coiled-coil region" evidence="3">
    <location>
        <begin position="217"/>
        <end position="260"/>
    </location>
</feature>
<dbReference type="GO" id="GO:0005829">
    <property type="term" value="C:cytosol"/>
    <property type="evidence" value="ECO:0007669"/>
    <property type="project" value="TreeGrafter"/>
</dbReference>
<dbReference type="OrthoDB" id="649232at2759"/>
<accession>A0A830DB15</accession>
<dbReference type="AlphaFoldDB" id="A0A830DB15"/>
<proteinExistence type="inferred from homology"/>
<evidence type="ECO:0000313" key="4">
    <source>
        <dbReference type="EMBL" id="GFQ05324.1"/>
    </source>
</evidence>
<evidence type="ECO:0000313" key="5">
    <source>
        <dbReference type="Proteomes" id="UP000653305"/>
    </source>
</evidence>
<keyword evidence="5" id="KW-1185">Reference proteome</keyword>
<evidence type="ECO:0000256" key="3">
    <source>
        <dbReference type="SAM" id="Coils"/>
    </source>
</evidence>
<dbReference type="Pfam" id="PF05701">
    <property type="entry name" value="WEMBL"/>
    <property type="match status" value="2"/>
</dbReference>
<dbReference type="GO" id="GO:0009904">
    <property type="term" value="P:chloroplast accumulation movement"/>
    <property type="evidence" value="ECO:0007669"/>
    <property type="project" value="TreeGrafter"/>
</dbReference>
<dbReference type="EMBL" id="BMAC01001045">
    <property type="protein sequence ID" value="GFQ05324.1"/>
    <property type="molecule type" value="Genomic_DNA"/>
</dbReference>
<dbReference type="Proteomes" id="UP000653305">
    <property type="component" value="Unassembled WGS sequence"/>
</dbReference>
<sequence length="425" mass="48177">MAEKKIINSRGEIDTSPPFESVKEAVNHFGGGGSPWIPLHLLRLAAAAHHENESFDMENMEEQALQLERDLMTKEHQTRNVLKELESAKRLVESLKLNLMPELASFMSTPDRNSDQSSTDGSTLCPSVSPGLMYTELNQAKLSLNRTSFDLASIQSSLESLNMKLRKDKILLEKMQIQNPDKKIETADIINLCNELNQVSFEAEQFKKMTEASRYEVMKAMAEIERTKNSIKMAEMRLNAAKKMEEAAKAIEAIAIAERNQVLDGEDSSDNDGITLSFDEYRSLARKAKRVDEGPVLERFEEQKNVVVERTSNNYAAMFKFRNSYAGHRNPDSLIGSGSLGDMLRRKMVVQDDVMMGRRAEDRTSIREHVSLSQMLRGQGRVIPKPDKGTADVNAVEKRYFFQRKKFGFIQVPVYTKQGKKKVSR</sequence>
<evidence type="ECO:0000256" key="1">
    <source>
        <dbReference type="ARBA" id="ARBA00005485"/>
    </source>
</evidence>
<name>A0A830DB15_9LAMI</name>
<dbReference type="GO" id="GO:0009903">
    <property type="term" value="P:chloroplast avoidance movement"/>
    <property type="evidence" value="ECO:0007669"/>
    <property type="project" value="TreeGrafter"/>
</dbReference>
<dbReference type="InterPro" id="IPR008545">
    <property type="entry name" value="Web"/>
</dbReference>
<dbReference type="PANTHER" id="PTHR32054">
    <property type="entry name" value="HEAVY CHAIN, PUTATIVE, EXPRESSED-RELATED-RELATED"/>
    <property type="match status" value="1"/>
</dbReference>
<keyword evidence="2 3" id="KW-0175">Coiled coil</keyword>
<comment type="caution">
    <text evidence="4">The sequence shown here is derived from an EMBL/GenBank/DDBJ whole genome shotgun (WGS) entry which is preliminary data.</text>
</comment>
<feature type="coiled-coil region" evidence="3">
    <location>
        <begin position="50"/>
        <end position="98"/>
    </location>
</feature>